<organism evidence="8 9">
    <name type="scientific">Clostridium aromativorans</name>
    <dbReference type="NCBI Taxonomy" id="2836848"/>
    <lineage>
        <taxon>Bacteria</taxon>
        <taxon>Bacillati</taxon>
        <taxon>Bacillota</taxon>
        <taxon>Clostridia</taxon>
        <taxon>Eubacteriales</taxon>
        <taxon>Clostridiaceae</taxon>
        <taxon>Clostridium</taxon>
    </lineage>
</organism>
<evidence type="ECO:0000313" key="8">
    <source>
        <dbReference type="EMBL" id="MCC9294206.1"/>
    </source>
</evidence>
<comment type="subcellular location">
    <subcellularLocation>
        <location evidence="1">Cell membrane</location>
        <topology evidence="1">Multi-pass membrane protein</topology>
    </subcellularLocation>
</comment>
<feature type="transmembrane region" description="Helical" evidence="6">
    <location>
        <begin position="436"/>
        <end position="456"/>
    </location>
</feature>
<dbReference type="InterPro" id="IPR004477">
    <property type="entry name" value="ComEC_N"/>
</dbReference>
<evidence type="ECO:0000256" key="2">
    <source>
        <dbReference type="ARBA" id="ARBA00022475"/>
    </source>
</evidence>
<evidence type="ECO:0000256" key="4">
    <source>
        <dbReference type="ARBA" id="ARBA00022989"/>
    </source>
</evidence>
<evidence type="ECO:0000256" key="6">
    <source>
        <dbReference type="SAM" id="Phobius"/>
    </source>
</evidence>
<feature type="domain" description="ComEC/Rec2-related protein" evidence="7">
    <location>
        <begin position="176"/>
        <end position="386"/>
    </location>
</feature>
<evidence type="ECO:0000313" key="9">
    <source>
        <dbReference type="Proteomes" id="UP001165422"/>
    </source>
</evidence>
<keyword evidence="3 6" id="KW-0812">Transmembrane</keyword>
<dbReference type="NCBIfam" id="TIGR00360">
    <property type="entry name" value="ComEC_N-term"/>
    <property type="match status" value="1"/>
</dbReference>
<dbReference type="Pfam" id="PF03772">
    <property type="entry name" value="Competence"/>
    <property type="match status" value="1"/>
</dbReference>
<evidence type="ECO:0000256" key="5">
    <source>
        <dbReference type="ARBA" id="ARBA00023136"/>
    </source>
</evidence>
<feature type="transmembrane region" description="Helical" evidence="6">
    <location>
        <begin position="287"/>
        <end position="303"/>
    </location>
</feature>
<feature type="transmembrane region" description="Helical" evidence="6">
    <location>
        <begin position="405"/>
        <end position="424"/>
    </location>
</feature>
<dbReference type="PANTHER" id="PTHR30619">
    <property type="entry name" value="DNA INTERNALIZATION/COMPETENCE PROTEIN COMEC/REC2"/>
    <property type="match status" value="1"/>
</dbReference>
<feature type="transmembrane region" description="Helical" evidence="6">
    <location>
        <begin position="12"/>
        <end position="45"/>
    </location>
</feature>
<keyword evidence="5 6" id="KW-0472">Membrane</keyword>
<protein>
    <submittedName>
        <fullName evidence="8">ComEC/Rec2 family competence protein</fullName>
    </submittedName>
</protein>
<evidence type="ECO:0000259" key="7">
    <source>
        <dbReference type="Pfam" id="PF03772"/>
    </source>
</evidence>
<dbReference type="Proteomes" id="UP001165422">
    <property type="component" value="Unassembled WGS sequence"/>
</dbReference>
<feature type="transmembrane region" description="Helical" evidence="6">
    <location>
        <begin position="315"/>
        <end position="334"/>
    </location>
</feature>
<comment type="caution">
    <text evidence="8">The sequence shown here is derived from an EMBL/GenBank/DDBJ whole genome shotgun (WGS) entry which is preliminary data.</text>
</comment>
<reference evidence="8" key="1">
    <citation type="submission" date="2021-11" db="EMBL/GenBank/DDBJ databases">
        <authorList>
            <person name="Qingchun L."/>
            <person name="Dong Z."/>
            <person name="Zongwei Q."/>
            <person name="Jia Z."/>
            <person name="Duotao L."/>
        </authorList>
    </citation>
    <scope>NUCLEOTIDE SEQUENCE</scope>
    <source>
        <strain evidence="8">WLY-B-L2</strain>
    </source>
</reference>
<keyword evidence="9" id="KW-1185">Reference proteome</keyword>
<keyword evidence="2" id="KW-1003">Cell membrane</keyword>
<dbReference type="RefSeq" id="WP_229981085.1">
    <property type="nucleotide sequence ID" value="NZ_JAJJPB010000003.1"/>
</dbReference>
<gene>
    <name evidence="8" type="ORF">LN736_04890</name>
</gene>
<evidence type="ECO:0000256" key="1">
    <source>
        <dbReference type="ARBA" id="ARBA00004651"/>
    </source>
</evidence>
<evidence type="ECO:0000256" key="3">
    <source>
        <dbReference type="ARBA" id="ARBA00022692"/>
    </source>
</evidence>
<feature type="transmembrane region" description="Helical" evidence="6">
    <location>
        <begin position="51"/>
        <end position="71"/>
    </location>
</feature>
<feature type="transmembrane region" description="Helical" evidence="6">
    <location>
        <begin position="195"/>
        <end position="212"/>
    </location>
</feature>
<feature type="transmembrane region" description="Helical" evidence="6">
    <location>
        <begin position="374"/>
        <end position="399"/>
    </location>
</feature>
<dbReference type="InterPro" id="IPR052159">
    <property type="entry name" value="Competence_DNA_uptake"/>
</dbReference>
<accession>A0ABS8N325</accession>
<keyword evidence="4 6" id="KW-1133">Transmembrane helix</keyword>
<sequence length="582" mass="66645">MTMKRPLVFYSVSLYLGCLFVLLFLDSILAAALVAAFFLIILFFTLEIKAFTINVLFFLFGIFSFCIYFNVSIQNPVEIRIVDSKNYYFIGDFKGRKIILEGKTKGLEEGQKITKVYGRFQKNFDIENGFIGNYYLTGYEYCKKDLVYYSYKFKKNLYEKFKNIIGKDRAALVMALCYGETNYINQDQMKNFQELGIIHAVSVSGFHMALIYEVLEFTVGLKMAVFVSLFYVFFTGMAAATMRSFIMILIFKLSSVFFKEYDSISSLSLAALILIAFKPYYIVNIGFDLSFLATLGILLYSKAICRKLYKLPEKLAVSVSLTLSSQIFSLPYIAFTIQNFSYGFILGNLFLIPLFSIIIVLGNGALCLYPVEILFKYICTIINFIFTVIDGGSIIALKLCPGVMYLKYEDGLMAIALFTAIVMYKKGYEKFRHIPAACVILMILRGYSFFTGISFINTDNGEAALIKRGFNKVMICNYNYLDANWIWKVKMQQSVDKIITNPHENFVYNLGNGSYLKVNENSKAHMEVTLNSKNKKFKFLLNKNTKDSKLAFDGEKAVFIPKMDIKDSSSYVIMFNMLFKLR</sequence>
<feature type="transmembrane region" description="Helical" evidence="6">
    <location>
        <begin position="224"/>
        <end position="251"/>
    </location>
</feature>
<dbReference type="PANTHER" id="PTHR30619:SF7">
    <property type="entry name" value="BETA-LACTAMASE DOMAIN PROTEIN"/>
    <property type="match status" value="1"/>
</dbReference>
<feature type="transmembrane region" description="Helical" evidence="6">
    <location>
        <begin position="340"/>
        <end position="362"/>
    </location>
</feature>
<proteinExistence type="predicted"/>
<dbReference type="EMBL" id="JAJJPB010000003">
    <property type="protein sequence ID" value="MCC9294206.1"/>
    <property type="molecule type" value="Genomic_DNA"/>
</dbReference>
<name>A0ABS8N325_9CLOT</name>